<feature type="domain" description="C2H2-type" evidence="12">
    <location>
        <begin position="878"/>
        <end position="905"/>
    </location>
</feature>
<sequence>MKRKPGAKRQLRQARKIHMARVRAAKNQHSDRANQQPRELQGLSNNEVEMMEQAPVEEDEDEEDDSIVPIRCIICCCPALKNKKYPTRVKFLLGQVVPYSLLCDSTFRQEEIEQYIDLCSSCVRLLGQGEQLHGTIIKLERDLDQVKNNVKKLVQNSTLIKQEDGGNLVVEKIYGNIREQLLSDFVGEENFIVADWSGVEFHENEEHISRPEMENDPLEFGEDSIVDEVITNSPIADADSSSVNLEFGEDSGVEIIANKLPAADSSIANSKSGIPNSEVSGNKSSIEDDDQSLPEFQKLHKDKVVATYSKTTPKRSVAPIKISPLMKQKHKEKKKYVPRPAIENVSKIQAVILSSLQKTGIFARHLNRGNSNLSEPMVSEIRKLPDLTSPARKGHYPCAICPDKFDTLVEASLHRKFIHPGLTLCASPVVSLQCGKIFRSRDIKRHRIESHPLLRCPECTESFTTTDRLESHLKAAHHQDGSALPPLPELGYDVKLIPWVIPMTKDEIQEAARDQGFFRVNLTRIEIKDTSPEQVVEEQSGDIGENVDEALPSGLVSQTTNESNNEQEILKSRTDSGPKNISTTPNANVFPTELTQPVPVKLKKKKIIYNCGVCNTKFPVQSDLLQHLADAHKQTPKFGCFVCLKEFTSLSECEAHVLSQHPDAKLPEQRVKSKERKISKIPENKFWMWPFICKPCRLRFISLPVLQNHIKSEEHAKMMELGEPVECPRDGCEHKYRGQAELNAHLAEHRKIKCTQCHFKFADPNLLLHHKVRCHKYILTDAETLHPIVHQCRVENCERLFNNKGRLARHMASTHGVGKHKCDQCGRVFSEFAHLNHHVKHGHEKAPGKHMCDICGKRFTKKSNLAAHRPIHGEERPFLCSQCGKAFKTSTSLTLHNYSHDPDRWTKHYPYRILVEKRLQTQRKREAAAAAAAISGGPTTAPKRRRKSNISKGAEIIVDQFISTEEEEGRM</sequence>
<evidence type="ECO:0000256" key="5">
    <source>
        <dbReference type="ARBA" id="ARBA00022833"/>
    </source>
</evidence>
<keyword evidence="4 9" id="KW-0863">Zinc-finger</keyword>
<evidence type="ECO:0000256" key="7">
    <source>
        <dbReference type="ARBA" id="ARBA00023163"/>
    </source>
</evidence>
<feature type="region of interest" description="Disordered" evidence="11">
    <location>
        <begin position="1"/>
        <end position="47"/>
    </location>
</feature>
<keyword evidence="2" id="KW-0479">Metal-binding</keyword>
<dbReference type="OrthoDB" id="6077919at2759"/>
<keyword evidence="5" id="KW-0862">Zinc</keyword>
<evidence type="ECO:0000256" key="6">
    <source>
        <dbReference type="ARBA" id="ARBA00023015"/>
    </source>
</evidence>
<accession>A0A226F2R8</accession>
<evidence type="ECO:0000256" key="2">
    <source>
        <dbReference type="ARBA" id="ARBA00022723"/>
    </source>
</evidence>
<keyword evidence="10" id="KW-0175">Coiled coil</keyword>
<feature type="compositionally biased region" description="Polar residues" evidence="11">
    <location>
        <begin position="266"/>
        <end position="284"/>
    </location>
</feature>
<feature type="compositionally biased region" description="Polar residues" evidence="11">
    <location>
        <begin position="33"/>
        <end position="47"/>
    </location>
</feature>
<protein>
    <submittedName>
        <fullName evidence="13">Zinc finger protein 84</fullName>
    </submittedName>
</protein>
<evidence type="ECO:0000256" key="4">
    <source>
        <dbReference type="ARBA" id="ARBA00022771"/>
    </source>
</evidence>
<gene>
    <name evidence="13" type="ORF">Fcan01_00452</name>
</gene>
<dbReference type="InterPro" id="IPR036236">
    <property type="entry name" value="Znf_C2H2_sf"/>
</dbReference>
<feature type="domain" description="C2H2-type" evidence="12">
    <location>
        <begin position="454"/>
        <end position="482"/>
    </location>
</feature>
<evidence type="ECO:0000256" key="10">
    <source>
        <dbReference type="SAM" id="Coils"/>
    </source>
</evidence>
<evidence type="ECO:0000256" key="11">
    <source>
        <dbReference type="SAM" id="MobiDB-lite"/>
    </source>
</evidence>
<keyword evidence="7" id="KW-0804">Transcription</keyword>
<dbReference type="SMART" id="SM00355">
    <property type="entry name" value="ZnF_C2H2"/>
    <property type="match status" value="11"/>
</dbReference>
<feature type="domain" description="C2H2-type" evidence="12">
    <location>
        <begin position="850"/>
        <end position="877"/>
    </location>
</feature>
<feature type="region of interest" description="Disordered" evidence="11">
    <location>
        <begin position="266"/>
        <end position="289"/>
    </location>
</feature>
<keyword evidence="14" id="KW-1185">Reference proteome</keyword>
<dbReference type="Proteomes" id="UP000198287">
    <property type="component" value="Unassembled WGS sequence"/>
</dbReference>
<dbReference type="Pfam" id="PF13912">
    <property type="entry name" value="zf-C2H2_6"/>
    <property type="match status" value="2"/>
</dbReference>
<feature type="domain" description="C2H2-type" evidence="12">
    <location>
        <begin position="790"/>
        <end position="820"/>
    </location>
</feature>
<name>A0A226F2R8_FOLCA</name>
<feature type="coiled-coil region" evidence="10">
    <location>
        <begin position="136"/>
        <end position="163"/>
    </location>
</feature>
<dbReference type="SUPFAM" id="SSF57667">
    <property type="entry name" value="beta-beta-alpha zinc fingers"/>
    <property type="match status" value="4"/>
</dbReference>
<dbReference type="FunFam" id="3.30.160.60:FF:000012">
    <property type="entry name" value="RB-associated KRAB zinc finger protein-like"/>
    <property type="match status" value="1"/>
</dbReference>
<dbReference type="PROSITE" id="PS50157">
    <property type="entry name" value="ZINC_FINGER_C2H2_2"/>
    <property type="match status" value="6"/>
</dbReference>
<feature type="domain" description="C2H2-type" evidence="12">
    <location>
        <begin position="609"/>
        <end position="637"/>
    </location>
</feature>
<feature type="compositionally biased region" description="Basic residues" evidence="11">
    <location>
        <begin position="1"/>
        <end position="26"/>
    </location>
</feature>
<dbReference type="InterPro" id="IPR013087">
    <property type="entry name" value="Znf_C2H2_type"/>
</dbReference>
<evidence type="ECO:0000256" key="3">
    <source>
        <dbReference type="ARBA" id="ARBA00022737"/>
    </source>
</evidence>
<organism evidence="13 14">
    <name type="scientific">Folsomia candida</name>
    <name type="common">Springtail</name>
    <dbReference type="NCBI Taxonomy" id="158441"/>
    <lineage>
        <taxon>Eukaryota</taxon>
        <taxon>Metazoa</taxon>
        <taxon>Ecdysozoa</taxon>
        <taxon>Arthropoda</taxon>
        <taxon>Hexapoda</taxon>
        <taxon>Collembola</taxon>
        <taxon>Entomobryomorpha</taxon>
        <taxon>Isotomoidea</taxon>
        <taxon>Isotomidae</taxon>
        <taxon>Proisotominae</taxon>
        <taxon>Folsomia</taxon>
    </lineage>
</organism>
<evidence type="ECO:0000313" key="13">
    <source>
        <dbReference type="EMBL" id="OXA63778.1"/>
    </source>
</evidence>
<dbReference type="AlphaFoldDB" id="A0A226F2R8"/>
<keyword evidence="6" id="KW-0805">Transcription regulation</keyword>
<feature type="region of interest" description="Disordered" evidence="11">
    <location>
        <begin position="931"/>
        <end position="950"/>
    </location>
</feature>
<comment type="subcellular location">
    <subcellularLocation>
        <location evidence="1">Nucleus</location>
    </subcellularLocation>
</comment>
<keyword evidence="8" id="KW-0539">Nucleus</keyword>
<dbReference type="Pfam" id="PF00096">
    <property type="entry name" value="zf-C2H2"/>
    <property type="match status" value="1"/>
</dbReference>
<keyword evidence="3" id="KW-0677">Repeat</keyword>
<dbReference type="EMBL" id="LNIX01000001">
    <property type="protein sequence ID" value="OXA63778.1"/>
    <property type="molecule type" value="Genomic_DNA"/>
</dbReference>
<dbReference type="GO" id="GO:0043565">
    <property type="term" value="F:sequence-specific DNA binding"/>
    <property type="evidence" value="ECO:0007669"/>
    <property type="project" value="TreeGrafter"/>
</dbReference>
<dbReference type="GO" id="GO:0005634">
    <property type="term" value="C:nucleus"/>
    <property type="evidence" value="ECO:0007669"/>
    <property type="project" value="UniProtKB-SubCell"/>
</dbReference>
<dbReference type="PANTHER" id="PTHR24408">
    <property type="entry name" value="ZINC FINGER PROTEIN"/>
    <property type="match status" value="1"/>
</dbReference>
<reference evidence="13 14" key="1">
    <citation type="submission" date="2015-12" db="EMBL/GenBank/DDBJ databases">
        <title>The genome of Folsomia candida.</title>
        <authorList>
            <person name="Faddeeva A."/>
            <person name="Derks M.F."/>
            <person name="Anvar Y."/>
            <person name="Smit S."/>
            <person name="Van Straalen N."/>
            <person name="Roelofs D."/>
        </authorList>
    </citation>
    <scope>NUCLEOTIDE SEQUENCE [LARGE SCALE GENOMIC DNA]</scope>
    <source>
        <strain evidence="13 14">VU population</strain>
        <tissue evidence="13">Whole body</tissue>
    </source>
</reference>
<dbReference type="GO" id="GO:0000981">
    <property type="term" value="F:DNA-binding transcription factor activity, RNA polymerase II-specific"/>
    <property type="evidence" value="ECO:0007669"/>
    <property type="project" value="TreeGrafter"/>
</dbReference>
<dbReference type="FunFam" id="3.30.160.60:FF:000446">
    <property type="entry name" value="Zinc finger protein"/>
    <property type="match status" value="1"/>
</dbReference>
<evidence type="ECO:0000259" key="12">
    <source>
        <dbReference type="PROSITE" id="PS50157"/>
    </source>
</evidence>
<dbReference type="PROSITE" id="PS00028">
    <property type="entry name" value="ZINC_FINGER_C2H2_1"/>
    <property type="match status" value="9"/>
</dbReference>
<evidence type="ECO:0000256" key="8">
    <source>
        <dbReference type="ARBA" id="ARBA00023242"/>
    </source>
</evidence>
<evidence type="ECO:0000256" key="1">
    <source>
        <dbReference type="ARBA" id="ARBA00004123"/>
    </source>
</evidence>
<dbReference type="Gene3D" id="3.30.160.60">
    <property type="entry name" value="Classic Zinc Finger"/>
    <property type="match status" value="5"/>
</dbReference>
<proteinExistence type="predicted"/>
<evidence type="ECO:0000313" key="14">
    <source>
        <dbReference type="Proteomes" id="UP000198287"/>
    </source>
</evidence>
<dbReference type="GO" id="GO:0008270">
    <property type="term" value="F:zinc ion binding"/>
    <property type="evidence" value="ECO:0007669"/>
    <property type="project" value="UniProtKB-KW"/>
</dbReference>
<dbReference type="PANTHER" id="PTHR24408:SF64">
    <property type="entry name" value="LINKING IMMUNITY AND METABOLISM-RELATED"/>
    <property type="match status" value="1"/>
</dbReference>
<comment type="caution">
    <text evidence="13">The sequence shown here is derived from an EMBL/GenBank/DDBJ whole genome shotgun (WGS) entry which is preliminary data.</text>
</comment>
<evidence type="ECO:0000256" key="9">
    <source>
        <dbReference type="PROSITE-ProRule" id="PRU00042"/>
    </source>
</evidence>
<feature type="domain" description="C2H2-type" evidence="12">
    <location>
        <begin position="820"/>
        <end position="843"/>
    </location>
</feature>